<dbReference type="NCBIfam" id="TIGR03770">
    <property type="entry name" value="anch_rpt_perm"/>
    <property type="match status" value="1"/>
</dbReference>
<evidence type="ECO:0000256" key="4">
    <source>
        <dbReference type="ARBA" id="ARBA00022989"/>
    </source>
</evidence>
<dbReference type="Gene3D" id="1.10.3470.10">
    <property type="entry name" value="ABC transporter involved in vitamin B12 uptake, BtuC"/>
    <property type="match status" value="1"/>
</dbReference>
<dbReference type="Proteomes" id="UP001180715">
    <property type="component" value="Unassembled WGS sequence"/>
</dbReference>
<feature type="transmembrane region" description="Helical" evidence="7">
    <location>
        <begin position="253"/>
        <end position="272"/>
    </location>
</feature>
<accession>A0ABU1YZ39</accession>
<keyword evidence="3 6" id="KW-0812">Transmembrane</keyword>
<evidence type="ECO:0000313" key="9">
    <source>
        <dbReference type="Proteomes" id="UP001180715"/>
    </source>
</evidence>
<feature type="transmembrane region" description="Helical" evidence="7">
    <location>
        <begin position="139"/>
        <end position="158"/>
    </location>
</feature>
<feature type="transmembrane region" description="Helical" evidence="7">
    <location>
        <begin position="204"/>
        <end position="221"/>
    </location>
</feature>
<evidence type="ECO:0000256" key="7">
    <source>
        <dbReference type="SAM" id="Phobius"/>
    </source>
</evidence>
<keyword evidence="4 7" id="KW-1133">Transmembrane helix</keyword>
<dbReference type="RefSeq" id="WP_310245204.1">
    <property type="nucleotide sequence ID" value="NZ_JAVDXX010000001.1"/>
</dbReference>
<dbReference type="PANTHER" id="PTHR30477:SF13">
    <property type="entry name" value="IRON TRANSPORT SYSTEM MEMBRANE PROTEIN HI_0360-RELATED"/>
    <property type="match status" value="1"/>
</dbReference>
<feature type="transmembrane region" description="Helical" evidence="7">
    <location>
        <begin position="62"/>
        <end position="87"/>
    </location>
</feature>
<protein>
    <submittedName>
        <fullName evidence="8">Manganese/iron transport system permease protein</fullName>
    </submittedName>
</protein>
<proteinExistence type="inferred from homology"/>
<feature type="transmembrane region" description="Helical" evidence="7">
    <location>
        <begin position="228"/>
        <end position="247"/>
    </location>
</feature>
<comment type="caution">
    <text evidence="8">The sequence shown here is derived from an EMBL/GenBank/DDBJ whole genome shotgun (WGS) entry which is preliminary data.</text>
</comment>
<gene>
    <name evidence="8" type="ORF">J2S67_000059</name>
</gene>
<organism evidence="8 9">
    <name type="scientific">Pseudoglutamicibacter albus</name>
    <dbReference type="NCBI Taxonomy" id="98671"/>
    <lineage>
        <taxon>Bacteria</taxon>
        <taxon>Bacillati</taxon>
        <taxon>Actinomycetota</taxon>
        <taxon>Actinomycetes</taxon>
        <taxon>Micrococcales</taxon>
        <taxon>Micrococcaceae</taxon>
        <taxon>Pseudoglutamicibacter</taxon>
    </lineage>
</organism>
<evidence type="ECO:0000313" key="8">
    <source>
        <dbReference type="EMBL" id="MDR7292791.1"/>
    </source>
</evidence>
<reference evidence="8" key="1">
    <citation type="submission" date="2023-07" db="EMBL/GenBank/DDBJ databases">
        <title>Sequencing the genomes of 1000 actinobacteria strains.</title>
        <authorList>
            <person name="Klenk H.-P."/>
        </authorList>
    </citation>
    <scope>NUCLEOTIDE SEQUENCE</scope>
    <source>
        <strain evidence="8">DSM 13068</strain>
    </source>
</reference>
<dbReference type="SUPFAM" id="SSF81345">
    <property type="entry name" value="ABC transporter involved in vitamin B12 uptake, BtuC"/>
    <property type="match status" value="1"/>
</dbReference>
<name>A0ABU1YZ39_9MICC</name>
<feature type="transmembrane region" description="Helical" evidence="7">
    <location>
        <begin position="99"/>
        <end position="119"/>
    </location>
</feature>
<evidence type="ECO:0000256" key="1">
    <source>
        <dbReference type="ARBA" id="ARBA00004141"/>
    </source>
</evidence>
<dbReference type="InterPro" id="IPR022392">
    <property type="entry name" value="Anch_rpt-typ_ABC_trnsprt_perm"/>
</dbReference>
<sequence length="307" mass="32050">MLTPLDFLQDLFNPQLAFLPKALVVATFSALVCAVVGTHVVLRGMTFMGDAISHAVFPGLAVAFVLQGSLLWGGLIAGVVTAVLIAVLSQNERLRSDTVIGILMVTMFAIGIVVMSRAPGYSGSLSTFLFGSLTGIPDSALVTTVLGSMLILAVLAVFHRDLVMVGLDRGYATAIGMRVMALDIVLAVVVTFAVVMSVQTIGNILVIALLVTPAAAARMVCDRMVPMMLTAACFGVLGAFVGIYVSWAVDLPTGGAVVLVCAVIFVLAWLLGPRHGVLARQRGVRERGVREQNGQGRVRAGAAATDA</sequence>
<dbReference type="PANTHER" id="PTHR30477">
    <property type="entry name" value="ABC-TRANSPORTER METAL-BINDING PROTEIN"/>
    <property type="match status" value="1"/>
</dbReference>
<evidence type="ECO:0000256" key="3">
    <source>
        <dbReference type="ARBA" id="ARBA00022692"/>
    </source>
</evidence>
<dbReference type="InterPro" id="IPR037294">
    <property type="entry name" value="ABC_BtuC-like"/>
</dbReference>
<feature type="transmembrane region" description="Helical" evidence="7">
    <location>
        <begin position="22"/>
        <end position="42"/>
    </location>
</feature>
<keyword evidence="5 7" id="KW-0472">Membrane</keyword>
<keyword evidence="9" id="KW-1185">Reference proteome</keyword>
<dbReference type="Pfam" id="PF00950">
    <property type="entry name" value="ABC-3"/>
    <property type="match status" value="1"/>
</dbReference>
<evidence type="ECO:0000256" key="2">
    <source>
        <dbReference type="ARBA" id="ARBA00008034"/>
    </source>
</evidence>
<evidence type="ECO:0000256" key="6">
    <source>
        <dbReference type="RuleBase" id="RU003943"/>
    </source>
</evidence>
<evidence type="ECO:0000256" key="5">
    <source>
        <dbReference type="ARBA" id="ARBA00023136"/>
    </source>
</evidence>
<dbReference type="CDD" id="cd06550">
    <property type="entry name" value="TM_ABC_iron-siderophores_like"/>
    <property type="match status" value="1"/>
</dbReference>
<comment type="similarity">
    <text evidence="2 6">Belongs to the ABC-3 integral membrane protein family.</text>
</comment>
<keyword evidence="6" id="KW-0813">Transport</keyword>
<feature type="transmembrane region" description="Helical" evidence="7">
    <location>
        <begin position="179"/>
        <end position="198"/>
    </location>
</feature>
<dbReference type="InterPro" id="IPR001626">
    <property type="entry name" value="ABC_TroCD"/>
</dbReference>
<dbReference type="EMBL" id="JAVDXX010000001">
    <property type="protein sequence ID" value="MDR7292791.1"/>
    <property type="molecule type" value="Genomic_DNA"/>
</dbReference>
<comment type="subcellular location">
    <subcellularLocation>
        <location evidence="6">Cell membrane</location>
        <topology evidence="6">Multi-pass membrane protein</topology>
    </subcellularLocation>
    <subcellularLocation>
        <location evidence="1">Membrane</location>
        <topology evidence="1">Multi-pass membrane protein</topology>
    </subcellularLocation>
</comment>